<feature type="transmembrane region" description="Helical" evidence="1">
    <location>
        <begin position="329"/>
        <end position="353"/>
    </location>
</feature>
<dbReference type="InterPro" id="IPR009637">
    <property type="entry name" value="GPR107/GPR108-like"/>
</dbReference>
<evidence type="ECO:0008006" key="5">
    <source>
        <dbReference type="Google" id="ProtNLM"/>
    </source>
</evidence>
<feature type="transmembrane region" description="Helical" evidence="1">
    <location>
        <begin position="246"/>
        <end position="263"/>
    </location>
</feature>
<feature type="transmembrane region" description="Helical" evidence="1">
    <location>
        <begin position="215"/>
        <end position="239"/>
    </location>
</feature>
<feature type="transmembrane region" description="Helical" evidence="1">
    <location>
        <begin position="275"/>
        <end position="295"/>
    </location>
</feature>
<proteinExistence type="predicted"/>
<feature type="transmembrane region" description="Helical" evidence="1">
    <location>
        <begin position="146"/>
        <end position="163"/>
    </location>
</feature>
<comment type="caution">
    <text evidence="3">The sequence shown here is derived from an EMBL/GenBank/DDBJ whole genome shotgun (WGS) entry which is preliminary data.</text>
</comment>
<dbReference type="PANTHER" id="PTHR21229">
    <property type="entry name" value="LUNG SEVEN TRANSMEMBRANE RECEPTOR"/>
    <property type="match status" value="1"/>
</dbReference>
<accession>A0ABR2L9U8</accession>
<keyword evidence="1" id="KW-0812">Transmembrane</keyword>
<keyword evidence="1" id="KW-0472">Membrane</keyword>
<reference evidence="3 4" key="1">
    <citation type="submission" date="2024-04" db="EMBL/GenBank/DDBJ databases">
        <title>Tritrichomonas musculus Genome.</title>
        <authorList>
            <person name="Alves-Ferreira E."/>
            <person name="Grigg M."/>
            <person name="Lorenzi H."/>
            <person name="Galac M."/>
        </authorList>
    </citation>
    <scope>NUCLEOTIDE SEQUENCE [LARGE SCALE GENOMIC DNA]</scope>
    <source>
        <strain evidence="3 4">EAF2021</strain>
    </source>
</reference>
<feature type="signal peptide" evidence="2">
    <location>
        <begin position="1"/>
        <end position="18"/>
    </location>
</feature>
<evidence type="ECO:0000313" key="4">
    <source>
        <dbReference type="Proteomes" id="UP001470230"/>
    </source>
</evidence>
<organism evidence="3 4">
    <name type="scientific">Tritrichomonas musculus</name>
    <dbReference type="NCBI Taxonomy" id="1915356"/>
    <lineage>
        <taxon>Eukaryota</taxon>
        <taxon>Metamonada</taxon>
        <taxon>Parabasalia</taxon>
        <taxon>Tritrichomonadida</taxon>
        <taxon>Tritrichomonadidae</taxon>
        <taxon>Tritrichomonas</taxon>
    </lineage>
</organism>
<feature type="transmembrane region" description="Helical" evidence="1">
    <location>
        <begin position="359"/>
        <end position="376"/>
    </location>
</feature>
<feature type="chain" id="PRO_5046932243" description="Intimal thickness related receptor IRP domain-containing protein" evidence="2">
    <location>
        <begin position="19"/>
        <end position="422"/>
    </location>
</feature>
<keyword evidence="2" id="KW-0732">Signal</keyword>
<feature type="transmembrane region" description="Helical" evidence="1">
    <location>
        <begin position="175"/>
        <end position="195"/>
    </location>
</feature>
<evidence type="ECO:0000256" key="2">
    <source>
        <dbReference type="SAM" id="SignalP"/>
    </source>
</evidence>
<name>A0ABR2L9U8_9EUKA</name>
<protein>
    <recommendedName>
        <fullName evidence="5">Intimal thickness related receptor IRP domain-containing protein</fullName>
    </recommendedName>
</protein>
<keyword evidence="1" id="KW-1133">Transmembrane helix</keyword>
<sequence>MLIFLFLLSYILTRNIKSSSTVLKIGDFGFEINSTFYVKFTEVGSNSLIYCFFTEEEFSKYPLAQIPISKICHTNSFFPKLRFEISSSKIPFFINGTISNAGVYSQIIANCESSEFLPLPIKLSFTEIFKNPTSTLDSRWKGIKKIKVIIVSIFSLDLLFWFIKLANQPSSLSKLQILLSFTFLSYLFALISRTLEFSQLEYYDKDSGLTIARKIVTFIHVFLLYLSILLISKGWCLIVNRVSAEIFYYVFLILLFDIMLFLIDLTSFSSFNITFIVISVFCASLILHKIIFSLIEVRQYLLSKMISIINTTDCKIAEIKKMRNKYVTLEVSIVLFAFLYLAFTITSIFVKIPFSICEAVYDGLLTSFLIILTILFKNNQFDLNTGYASVTAAFSLTDISPLDNIETSHEVIEDDTIPAATE</sequence>
<dbReference type="EMBL" id="JAPFFF010000001">
    <property type="protein sequence ID" value="KAK8899791.1"/>
    <property type="molecule type" value="Genomic_DNA"/>
</dbReference>
<keyword evidence="4" id="KW-1185">Reference proteome</keyword>
<dbReference type="Proteomes" id="UP001470230">
    <property type="component" value="Unassembled WGS sequence"/>
</dbReference>
<evidence type="ECO:0000256" key="1">
    <source>
        <dbReference type="SAM" id="Phobius"/>
    </source>
</evidence>
<evidence type="ECO:0000313" key="3">
    <source>
        <dbReference type="EMBL" id="KAK8899791.1"/>
    </source>
</evidence>
<gene>
    <name evidence="3" type="ORF">M9Y10_002113</name>
</gene>